<name>A0A5J5G0F6_9BACL</name>
<gene>
    <name evidence="1" type="ORF">F4V43_15955</name>
</gene>
<dbReference type="Proteomes" id="UP000367750">
    <property type="component" value="Unassembled WGS sequence"/>
</dbReference>
<evidence type="ECO:0000313" key="1">
    <source>
        <dbReference type="EMBL" id="KAA8999843.1"/>
    </source>
</evidence>
<comment type="caution">
    <text evidence="1">The sequence shown here is derived from an EMBL/GenBank/DDBJ whole genome shotgun (WGS) entry which is preliminary data.</text>
</comment>
<dbReference type="OrthoDB" id="2658510at2"/>
<evidence type="ECO:0000313" key="2">
    <source>
        <dbReference type="Proteomes" id="UP000367750"/>
    </source>
</evidence>
<dbReference type="EMBL" id="VYKK01000022">
    <property type="protein sequence ID" value="KAA8999843.1"/>
    <property type="molecule type" value="Genomic_DNA"/>
</dbReference>
<accession>A0A5J5G0F6</accession>
<keyword evidence="2" id="KW-1185">Reference proteome</keyword>
<sequence>MAVRRTAALFSGLLLLSAALLIWSVKRPDSKVLFQGQPHAYKYEEYVSSEGVRLHLMRVAPGDVELRAAGVPLKETAAYGINGGFFYEKALLSIAIMNDRPAGGDERGPGSGWFNAKYARGTLVWDGASRLFSVQVVSSGDDIAVLDRGHYWAQGGVSMNLGDEAGWTAAAAAQRLPFSEERRLRSGMVYNAAGELRLIVSSTLCTGEAFRRAVLEAVPGEGREGIYLDGDGSSQMNADEAVLTGDGRPVMQMIAVKPAIVKEAE</sequence>
<dbReference type="AlphaFoldDB" id="A0A5J5G0F6"/>
<proteinExistence type="predicted"/>
<reference evidence="1 2" key="1">
    <citation type="submission" date="2019-09" db="EMBL/GenBank/DDBJ databases">
        <title>Bacillus ochoae sp. nov., Paenibacillus whitsoniae sp. nov., Paenibacillus spiritus sp. nov. Isolated from the Mars Exploration Rover during spacecraft assembly.</title>
        <authorList>
            <person name="Seuylemezian A."/>
            <person name="Vaishampayan P."/>
        </authorList>
    </citation>
    <scope>NUCLEOTIDE SEQUENCE [LARGE SCALE GENOMIC DNA]</scope>
    <source>
        <strain evidence="1 2">MER_111</strain>
    </source>
</reference>
<protein>
    <recommendedName>
        <fullName evidence="3">Phosphodiester glycosidase domain-containing protein</fullName>
    </recommendedName>
</protein>
<evidence type="ECO:0008006" key="3">
    <source>
        <dbReference type="Google" id="ProtNLM"/>
    </source>
</evidence>
<organism evidence="1 2">
    <name type="scientific">Paenibacillus spiritus</name>
    <dbReference type="NCBI Taxonomy" id="2496557"/>
    <lineage>
        <taxon>Bacteria</taxon>
        <taxon>Bacillati</taxon>
        <taxon>Bacillota</taxon>
        <taxon>Bacilli</taxon>
        <taxon>Bacillales</taxon>
        <taxon>Paenibacillaceae</taxon>
        <taxon>Paenibacillus</taxon>
    </lineage>
</organism>